<dbReference type="STRING" id="64791.A0A151WP94"/>
<organism evidence="2 3">
    <name type="scientific">Mycetomoellerius zeteki</name>
    <dbReference type="NCBI Taxonomy" id="64791"/>
    <lineage>
        <taxon>Eukaryota</taxon>
        <taxon>Metazoa</taxon>
        <taxon>Ecdysozoa</taxon>
        <taxon>Arthropoda</taxon>
        <taxon>Hexapoda</taxon>
        <taxon>Insecta</taxon>
        <taxon>Pterygota</taxon>
        <taxon>Neoptera</taxon>
        <taxon>Endopterygota</taxon>
        <taxon>Hymenoptera</taxon>
        <taxon>Apocrita</taxon>
        <taxon>Aculeata</taxon>
        <taxon>Formicoidea</taxon>
        <taxon>Formicidae</taxon>
        <taxon>Myrmicinae</taxon>
        <taxon>Mycetomoellerius</taxon>
    </lineage>
</organism>
<evidence type="ECO:0008006" key="4">
    <source>
        <dbReference type="Google" id="ProtNLM"/>
    </source>
</evidence>
<dbReference type="EMBL" id="KQ982887">
    <property type="protein sequence ID" value="KYQ49650.1"/>
    <property type="molecule type" value="Genomic_DNA"/>
</dbReference>
<sequence length="635" mass="71567">MESIEPKEEEMYVQLLQSSDYDKTTIIQCRMEIDKTIHYCGMHSHVSIVHNGKREYLQEIGEQGCKRLHATGTIRIANAEIDRIQQNTTNLRSITLAGSTTVDGRCSGFQYTDGYGTWDNVVVQASVRITLRTLEAPIKRTTGNIITPSGTHCRLTTGWCTDTEGMETFWAPLLIDHCHFNQYDILYEGPATKLFSRNSPITPTVYTVTTQDTTFALTKTSDFDICGYRLAQTEHPKLFILETQKGKTFGSRSKIAVDNLDIFLYVNSKFIYVEKHIKTQLTQLYRNIMEQKCALERQVLQNALTLASIAPDEMAYRITREPGYTAVTSGEVIYLIKCIPVECKMRHAEQCYNELPVTHRNTSLFLLPRSRILSRTGTQRDCNNLLPIMYKIHGGWFRMTPKPVEVLTPPIIQPLTQPAWRYIDAASLATSGIYSSEDIDRLCSHIMFPIEKPSMLNTIAKGAMGETIQPGSVYMMNLLDENSLNQIAESAGGKLWRSFVTFGSASAGVLAIFIIVRIVKLIIDTMIHGYALHTVYGWSLHLLGAVWSSVTHLLLHLGGKQREEPTAPEDDLSACHNTHLEKQAPQSASAKTSVSENVSVIVNENETKVHQISPRYSYIELRKYLKDTKHTDNAP</sequence>
<gene>
    <name evidence="2" type="ORF">ALC60_11283</name>
</gene>
<feature type="transmembrane region" description="Helical" evidence="1">
    <location>
        <begin position="499"/>
        <end position="523"/>
    </location>
</feature>
<proteinExistence type="predicted"/>
<evidence type="ECO:0000256" key="1">
    <source>
        <dbReference type="SAM" id="Phobius"/>
    </source>
</evidence>
<evidence type="ECO:0000313" key="2">
    <source>
        <dbReference type="EMBL" id="KYQ49650.1"/>
    </source>
</evidence>
<dbReference type="Pfam" id="PF24664">
    <property type="entry name" value="Monjiviricetes_fusion"/>
    <property type="match status" value="1"/>
</dbReference>
<dbReference type="AlphaFoldDB" id="A0A151WP94"/>
<protein>
    <recommendedName>
        <fullName evidence="4">Glycoprotein</fullName>
    </recommendedName>
</protein>
<keyword evidence="1" id="KW-0472">Membrane</keyword>
<name>A0A151WP94_9HYME</name>
<reference evidence="2 3" key="1">
    <citation type="submission" date="2015-09" db="EMBL/GenBank/DDBJ databases">
        <title>Trachymyrmex zeteki WGS genome.</title>
        <authorList>
            <person name="Nygaard S."/>
            <person name="Hu H."/>
            <person name="Boomsma J."/>
            <person name="Zhang G."/>
        </authorList>
    </citation>
    <scope>NUCLEOTIDE SEQUENCE [LARGE SCALE GENOMIC DNA]</scope>
    <source>
        <strain evidence="2">Tzet28-1</strain>
        <tissue evidence="2">Whole body</tissue>
    </source>
</reference>
<keyword evidence="1" id="KW-1133">Transmembrane helix</keyword>
<keyword evidence="1" id="KW-0812">Transmembrane</keyword>
<dbReference type="Proteomes" id="UP000075809">
    <property type="component" value="Unassembled WGS sequence"/>
</dbReference>
<accession>A0A151WP94</accession>
<keyword evidence="3" id="KW-1185">Reference proteome</keyword>
<feature type="transmembrane region" description="Helical" evidence="1">
    <location>
        <begin position="535"/>
        <end position="555"/>
    </location>
</feature>
<evidence type="ECO:0000313" key="3">
    <source>
        <dbReference type="Proteomes" id="UP000075809"/>
    </source>
</evidence>